<comment type="caution">
    <text evidence="13">The sequence shown here is derived from an EMBL/GenBank/DDBJ whole genome shotgun (WGS) entry which is preliminary data.</text>
</comment>
<evidence type="ECO:0000256" key="4">
    <source>
        <dbReference type="ARBA" id="ARBA00022741"/>
    </source>
</evidence>
<feature type="compositionally biased region" description="Low complexity" evidence="10">
    <location>
        <begin position="399"/>
        <end position="408"/>
    </location>
</feature>
<protein>
    <recommendedName>
        <fullName evidence="1">non-specific serine/threonine protein kinase</fullName>
        <ecNumber evidence="1">2.7.11.1</ecNumber>
    </recommendedName>
</protein>
<dbReference type="AlphaFoldDB" id="A0A9P7UJH6"/>
<evidence type="ECO:0000256" key="6">
    <source>
        <dbReference type="ARBA" id="ARBA00022840"/>
    </source>
</evidence>
<dbReference type="GO" id="GO:0050684">
    <property type="term" value="P:regulation of mRNA processing"/>
    <property type="evidence" value="ECO:0007669"/>
    <property type="project" value="TreeGrafter"/>
</dbReference>
<evidence type="ECO:0000259" key="12">
    <source>
        <dbReference type="PROSITE" id="PS50011"/>
    </source>
</evidence>
<evidence type="ECO:0000256" key="7">
    <source>
        <dbReference type="ARBA" id="ARBA00047899"/>
    </source>
</evidence>
<feature type="binding site" evidence="9">
    <location>
        <position position="99"/>
    </location>
    <ligand>
        <name>ATP</name>
        <dbReference type="ChEBI" id="CHEBI:30616"/>
    </ligand>
</feature>
<name>A0A9P7UJH6_9PEZI</name>
<dbReference type="GO" id="GO:0000245">
    <property type="term" value="P:spliceosomal complex assembly"/>
    <property type="evidence" value="ECO:0007669"/>
    <property type="project" value="TreeGrafter"/>
</dbReference>
<evidence type="ECO:0000313" key="14">
    <source>
        <dbReference type="Proteomes" id="UP000699042"/>
    </source>
</evidence>
<dbReference type="InterPro" id="IPR011009">
    <property type="entry name" value="Kinase-like_dom_sf"/>
</dbReference>
<evidence type="ECO:0000256" key="1">
    <source>
        <dbReference type="ARBA" id="ARBA00012513"/>
    </source>
</evidence>
<dbReference type="EMBL" id="JAESDN010000001">
    <property type="protein sequence ID" value="KAG7059425.1"/>
    <property type="molecule type" value="Genomic_DNA"/>
</dbReference>
<evidence type="ECO:0000256" key="3">
    <source>
        <dbReference type="ARBA" id="ARBA00022679"/>
    </source>
</evidence>
<dbReference type="InterPro" id="IPR051334">
    <property type="entry name" value="SRPK"/>
</dbReference>
<evidence type="ECO:0000256" key="2">
    <source>
        <dbReference type="ARBA" id="ARBA00022527"/>
    </source>
</evidence>
<dbReference type="Proteomes" id="UP000699042">
    <property type="component" value="Unassembled WGS sequence"/>
</dbReference>
<feature type="chain" id="PRO_5040405834" description="non-specific serine/threonine protein kinase" evidence="11">
    <location>
        <begin position="19"/>
        <end position="481"/>
    </location>
</feature>
<evidence type="ECO:0000256" key="9">
    <source>
        <dbReference type="PROSITE-ProRule" id="PRU10141"/>
    </source>
</evidence>
<dbReference type="PROSITE" id="PS00107">
    <property type="entry name" value="PROTEIN_KINASE_ATP"/>
    <property type="match status" value="1"/>
</dbReference>
<dbReference type="GO" id="GO:0004674">
    <property type="term" value="F:protein serine/threonine kinase activity"/>
    <property type="evidence" value="ECO:0007669"/>
    <property type="project" value="UniProtKB-KW"/>
</dbReference>
<gene>
    <name evidence="13" type="ORF">JMJ77_006788</name>
</gene>
<dbReference type="EC" id="2.7.11.1" evidence="1"/>
<dbReference type="PROSITE" id="PS50011">
    <property type="entry name" value="PROTEIN_KINASE_DOM"/>
    <property type="match status" value="1"/>
</dbReference>
<evidence type="ECO:0000256" key="11">
    <source>
        <dbReference type="SAM" id="SignalP"/>
    </source>
</evidence>
<keyword evidence="5 13" id="KW-0418">Kinase</keyword>
<dbReference type="SUPFAM" id="SSF56112">
    <property type="entry name" value="Protein kinase-like (PK-like)"/>
    <property type="match status" value="1"/>
</dbReference>
<keyword evidence="6 9" id="KW-0067">ATP-binding</keyword>
<dbReference type="InterPro" id="IPR000719">
    <property type="entry name" value="Prot_kinase_dom"/>
</dbReference>
<organism evidence="13 14">
    <name type="scientific">Colletotrichum scovillei</name>
    <dbReference type="NCBI Taxonomy" id="1209932"/>
    <lineage>
        <taxon>Eukaryota</taxon>
        <taxon>Fungi</taxon>
        <taxon>Dikarya</taxon>
        <taxon>Ascomycota</taxon>
        <taxon>Pezizomycotina</taxon>
        <taxon>Sordariomycetes</taxon>
        <taxon>Hypocreomycetidae</taxon>
        <taxon>Glomerellales</taxon>
        <taxon>Glomerellaceae</taxon>
        <taxon>Colletotrichum</taxon>
        <taxon>Colletotrichum acutatum species complex</taxon>
    </lineage>
</organism>
<feature type="region of interest" description="Disordered" evidence="10">
    <location>
        <begin position="395"/>
        <end position="420"/>
    </location>
</feature>
<keyword evidence="4 9" id="KW-0547">Nucleotide-binding</keyword>
<dbReference type="Gene3D" id="1.10.510.10">
    <property type="entry name" value="Transferase(Phosphotransferase) domain 1"/>
    <property type="match status" value="1"/>
</dbReference>
<evidence type="ECO:0000256" key="5">
    <source>
        <dbReference type="ARBA" id="ARBA00022777"/>
    </source>
</evidence>
<dbReference type="PANTHER" id="PTHR47634">
    <property type="entry name" value="PROTEIN KINASE DOMAIN-CONTAINING PROTEIN-RELATED"/>
    <property type="match status" value="1"/>
</dbReference>
<sequence>MTLLHVLCHISQATCIFAMSSPATTPPPKDPNSERNFRFLQSGTPCEWAESYRPGGFHPVHFGDVFKGRYEILRKLGNGSFGTVWLAFDSSYNRYVALKIEAAKRKDPTEVKIYRILANKVSNDQSSKFVVGLLDYFYHDGPNGNHLCLVLEPMGPSLSSVLNAPVEIYDPRNPPVRRFRSDKTKSILRHVLSGLNFLHSNGIVHGDLQSGNILFALQDLNLLDRQILKQDENDASKIDMLRRIDGKLDRWAPKYLAVSDPLSYYMLEGQNQVAKLSDLGGAFCIDDPPLSVLTPASLRAPEVILNEAIGTGIDIWSFGCIVYELVTGAALFQLPPFGLSDTEKKDEQLIQLTDIIGPLPRTLAAKWSNAKKYYDSSGERLDTVPTDIIDGFTEDSISDSRSIDGSSDGVEDADRSRLDLGERVPPQVHESLEKLVKVHKASYVGEEEEEQIVSFLRAIFRYDPLHRPSAGALLDFSWLNT</sequence>
<dbReference type="InterPro" id="IPR017441">
    <property type="entry name" value="Protein_kinase_ATP_BS"/>
</dbReference>
<dbReference type="Pfam" id="PF00069">
    <property type="entry name" value="Pkinase"/>
    <property type="match status" value="2"/>
</dbReference>
<proteinExistence type="predicted"/>
<evidence type="ECO:0000256" key="8">
    <source>
        <dbReference type="ARBA" id="ARBA00048679"/>
    </source>
</evidence>
<feature type="domain" description="Protein kinase" evidence="12">
    <location>
        <begin position="70"/>
        <end position="479"/>
    </location>
</feature>
<evidence type="ECO:0000256" key="10">
    <source>
        <dbReference type="SAM" id="MobiDB-lite"/>
    </source>
</evidence>
<evidence type="ECO:0000313" key="13">
    <source>
        <dbReference type="EMBL" id="KAG7059425.1"/>
    </source>
</evidence>
<keyword evidence="11" id="KW-0732">Signal</keyword>
<comment type="catalytic activity">
    <reaction evidence="8">
        <text>L-seryl-[protein] + ATP = O-phospho-L-seryl-[protein] + ADP + H(+)</text>
        <dbReference type="Rhea" id="RHEA:17989"/>
        <dbReference type="Rhea" id="RHEA-COMP:9863"/>
        <dbReference type="Rhea" id="RHEA-COMP:11604"/>
        <dbReference type="ChEBI" id="CHEBI:15378"/>
        <dbReference type="ChEBI" id="CHEBI:29999"/>
        <dbReference type="ChEBI" id="CHEBI:30616"/>
        <dbReference type="ChEBI" id="CHEBI:83421"/>
        <dbReference type="ChEBI" id="CHEBI:456216"/>
        <dbReference type="EC" id="2.7.11.1"/>
    </reaction>
</comment>
<keyword evidence="14" id="KW-1185">Reference proteome</keyword>
<accession>A0A9P7UJH6</accession>
<reference evidence="13" key="1">
    <citation type="submission" date="2021-05" db="EMBL/GenBank/DDBJ databases">
        <title>Comparative genomics of three Colletotrichum scovillei strains and genetic complementation revealed genes involved fungal growth and virulence on chili pepper.</title>
        <authorList>
            <person name="Hsieh D.-K."/>
            <person name="Chuang S.-C."/>
            <person name="Chen C.-Y."/>
            <person name="Chao Y.-T."/>
            <person name="Lu M.-Y.J."/>
            <person name="Lee M.-H."/>
            <person name="Shih M.-C."/>
        </authorList>
    </citation>
    <scope>NUCLEOTIDE SEQUENCE</scope>
    <source>
        <strain evidence="13">Coll-153</strain>
    </source>
</reference>
<dbReference type="Gene3D" id="3.30.200.20">
    <property type="entry name" value="Phosphorylase Kinase, domain 1"/>
    <property type="match status" value="1"/>
</dbReference>
<dbReference type="GO" id="GO:0005524">
    <property type="term" value="F:ATP binding"/>
    <property type="evidence" value="ECO:0007669"/>
    <property type="project" value="UniProtKB-UniRule"/>
</dbReference>
<comment type="catalytic activity">
    <reaction evidence="7">
        <text>L-threonyl-[protein] + ATP = O-phospho-L-threonyl-[protein] + ADP + H(+)</text>
        <dbReference type="Rhea" id="RHEA:46608"/>
        <dbReference type="Rhea" id="RHEA-COMP:11060"/>
        <dbReference type="Rhea" id="RHEA-COMP:11605"/>
        <dbReference type="ChEBI" id="CHEBI:15378"/>
        <dbReference type="ChEBI" id="CHEBI:30013"/>
        <dbReference type="ChEBI" id="CHEBI:30616"/>
        <dbReference type="ChEBI" id="CHEBI:61977"/>
        <dbReference type="ChEBI" id="CHEBI:456216"/>
        <dbReference type="EC" id="2.7.11.1"/>
    </reaction>
</comment>
<keyword evidence="3" id="KW-0808">Transferase</keyword>
<feature type="signal peptide" evidence="11">
    <location>
        <begin position="1"/>
        <end position="18"/>
    </location>
</feature>
<keyword evidence="2" id="KW-0723">Serine/threonine-protein kinase</keyword>
<dbReference type="PANTHER" id="PTHR47634:SF9">
    <property type="entry name" value="PROTEIN KINASE DOMAIN-CONTAINING PROTEIN-RELATED"/>
    <property type="match status" value="1"/>
</dbReference>